<dbReference type="GO" id="GO:0005794">
    <property type="term" value="C:Golgi apparatus"/>
    <property type="evidence" value="ECO:0007669"/>
    <property type="project" value="TreeGrafter"/>
</dbReference>
<sequence length="1240" mass="132632">MPPPRHAPAVSVNPPAEPSLRSSPPPRSYAQRLRSEPNSSPLRDVWARQTKSPLFSVALQGRLSGPANSQYVTVLMFLSPSSFTASRCSSSASSSPLVSSSPYFQIGGRRGVEERRMPFSSIGPLKESIPPVMDVALGLASPGGVRVGKWLLCGWSARVRNGEDGGSHSLCTHCQCCPSPGFAGVFTGRLQDAVRGALNTSHNLFKQAELSDWKGAVRGDGQGDGARVWNEKGSGLVDVSAVRLAARVVSGLSMSVLPCPVLSCPAYCNGGACVRAGAGVGALSQAPPPRLFVRAAAWLASAPQSPALRGSSLEEVRSEEPAPPVSRLRPPSNPSSGARPPPGKHLQPPPALLPRSPGNRHLPSTQRGAVEGLSIAVGKALFSARVSKVVFSRVHGASPPDRERSVLLIHSASTGQGAGVLLSSAHVRVTVVGIETPGWSVPAAAILTDQLRESGVFSVIGCMEGFRRETDTEEGQSLSDPAVDQTDLAPTGPPNSVAPETVETALWQSQAGAAFWPLIPARDGNQAGRGANRLWGRRPDELEPQAPWGCSGALATMSLLLDPSEWKHGVLQASSQLPLRGSCSQPQDQLTLPLNARARRTPSPPRRVSPYRTSSVFLSSPRLTVGGWEFVEWRMRGGGGVRRAASTVPLTDPACRSAFRSTFRSTERARERRAGEPSLLFPVRPPSPTPRPCLCRPRNVLPFNNQTQLRRTSSRKQPDDYVGNIRVFPDRRSRRRGGETQGEDASPRPGCMTELNLRRYLSLGVNSRAEFVPALAPGALESEMAAGLDGCFLSCVSDCDLSFGGRRSGDLKHLLARPGISGMRGIATAALRVHPAAGRLSSRPGGRVMSAVSVSGSERGKRPFPVPGTFDPNTLPPSLPPTHSLLFKERSPDTADMTPAPSLSPPPPSLPPSLFAWILNGAGIAVVCHQKFGAGASRSGPEGVEDPVEAPGSRQTLPVSSEDALPSGPGQLQDPDRDLRAVHPDHGAAVEPLLQRHGAALPAARPAARPGRRHARQPQQPQPPEPPPVAGGPKYEEIDCLINDDATIKGRREGADVYLPFGWVERYFQVYGKVVQYDGYDRFEFSHSYSKVYAQREPYHPDGVFMSFEGYNVEVRDRVKCISGVEGVPLSTQWGPQGYFYAIQIAQYGLSHYSKNLTERPPHVELYDTAEERDSRPSAWVVPKGCSLSRAHDKTRHTAVRQFSAPGFRGGLRGARRRELAPAPVPLGSAGAGMGSLIEL</sequence>
<dbReference type="EMBL" id="JAFJMO010000017">
    <property type="protein sequence ID" value="KAJ8252296.1"/>
    <property type="molecule type" value="Genomic_DNA"/>
</dbReference>
<feature type="compositionally biased region" description="Pro residues" evidence="1">
    <location>
        <begin position="1020"/>
        <end position="1030"/>
    </location>
</feature>
<evidence type="ECO:0008006" key="4">
    <source>
        <dbReference type="Google" id="ProtNLM"/>
    </source>
</evidence>
<keyword evidence="3" id="KW-1185">Reference proteome</keyword>
<dbReference type="PANTHER" id="PTHR13174:SF3">
    <property type="entry name" value="D-GLUCURONYL C5-EPIMERASE"/>
    <property type="match status" value="1"/>
</dbReference>
<dbReference type="OrthoDB" id="5914444at2759"/>
<organism evidence="2 3">
    <name type="scientific">Conger conger</name>
    <name type="common">Conger eel</name>
    <name type="synonym">Muraena conger</name>
    <dbReference type="NCBI Taxonomy" id="82655"/>
    <lineage>
        <taxon>Eukaryota</taxon>
        <taxon>Metazoa</taxon>
        <taxon>Chordata</taxon>
        <taxon>Craniata</taxon>
        <taxon>Vertebrata</taxon>
        <taxon>Euteleostomi</taxon>
        <taxon>Actinopterygii</taxon>
        <taxon>Neopterygii</taxon>
        <taxon>Teleostei</taxon>
        <taxon>Anguilliformes</taxon>
        <taxon>Congridae</taxon>
        <taxon>Conger</taxon>
    </lineage>
</organism>
<protein>
    <recommendedName>
        <fullName evidence="4">D-glucuronyl C5-epimerase</fullName>
    </recommendedName>
</protein>
<feature type="region of interest" description="Disordered" evidence="1">
    <location>
        <begin position="1000"/>
        <end position="1035"/>
    </location>
</feature>
<feature type="region of interest" description="Disordered" evidence="1">
    <location>
        <begin position="662"/>
        <end position="751"/>
    </location>
</feature>
<evidence type="ECO:0000313" key="3">
    <source>
        <dbReference type="Proteomes" id="UP001152803"/>
    </source>
</evidence>
<evidence type="ECO:0000256" key="1">
    <source>
        <dbReference type="SAM" id="MobiDB-lite"/>
    </source>
</evidence>
<comment type="caution">
    <text evidence="2">The sequence shown here is derived from an EMBL/GenBank/DDBJ whole genome shotgun (WGS) entry which is preliminary data.</text>
</comment>
<reference evidence="2" key="1">
    <citation type="journal article" date="2023" name="Science">
        <title>Genome structures resolve the early diversification of teleost fishes.</title>
        <authorList>
            <person name="Parey E."/>
            <person name="Louis A."/>
            <person name="Montfort J."/>
            <person name="Bouchez O."/>
            <person name="Roques C."/>
            <person name="Iampietro C."/>
            <person name="Lluch J."/>
            <person name="Castinel A."/>
            <person name="Donnadieu C."/>
            <person name="Desvignes T."/>
            <person name="Floi Bucao C."/>
            <person name="Jouanno E."/>
            <person name="Wen M."/>
            <person name="Mejri S."/>
            <person name="Dirks R."/>
            <person name="Jansen H."/>
            <person name="Henkel C."/>
            <person name="Chen W.J."/>
            <person name="Zahm M."/>
            <person name="Cabau C."/>
            <person name="Klopp C."/>
            <person name="Thompson A.W."/>
            <person name="Robinson-Rechavi M."/>
            <person name="Braasch I."/>
            <person name="Lecointre G."/>
            <person name="Bobe J."/>
            <person name="Postlethwait J.H."/>
            <person name="Berthelot C."/>
            <person name="Roest Crollius H."/>
            <person name="Guiguen Y."/>
        </authorList>
    </citation>
    <scope>NUCLEOTIDE SEQUENCE</scope>
    <source>
        <strain evidence="2">Concon-B</strain>
    </source>
</reference>
<feature type="compositionally biased region" description="Basic and acidic residues" evidence="1">
    <location>
        <begin position="665"/>
        <end position="675"/>
    </location>
</feature>
<feature type="region of interest" description="Disordered" evidence="1">
    <location>
        <begin position="935"/>
        <end position="982"/>
    </location>
</feature>
<dbReference type="InterPro" id="IPR039721">
    <property type="entry name" value="C5-epimerase"/>
</dbReference>
<dbReference type="PANTHER" id="PTHR13174">
    <property type="entry name" value="D-GLUCURONYL C5-EPIMERASE"/>
    <property type="match status" value="1"/>
</dbReference>
<dbReference type="GO" id="GO:0047464">
    <property type="term" value="F:heparosan-N-sulfate-glucuronate 5-epimerase activity"/>
    <property type="evidence" value="ECO:0007669"/>
    <property type="project" value="InterPro"/>
</dbReference>
<feature type="region of interest" description="Disordered" evidence="1">
    <location>
        <begin position="853"/>
        <end position="886"/>
    </location>
</feature>
<gene>
    <name evidence="2" type="ORF">COCON_G00216080</name>
</gene>
<feature type="compositionally biased region" description="Low complexity" evidence="1">
    <location>
        <begin position="1000"/>
        <end position="1009"/>
    </location>
</feature>
<proteinExistence type="predicted"/>
<feature type="region of interest" description="Disordered" evidence="1">
    <location>
        <begin position="468"/>
        <end position="499"/>
    </location>
</feature>
<feature type="compositionally biased region" description="Polar residues" evidence="1">
    <location>
        <begin position="702"/>
        <end position="711"/>
    </location>
</feature>
<dbReference type="GO" id="GO:0015012">
    <property type="term" value="P:heparan sulfate proteoglycan biosynthetic process"/>
    <property type="evidence" value="ECO:0007669"/>
    <property type="project" value="InterPro"/>
</dbReference>
<feature type="compositionally biased region" description="Pro residues" evidence="1">
    <location>
        <begin position="339"/>
        <end position="352"/>
    </location>
</feature>
<feature type="region of interest" description="Disordered" evidence="1">
    <location>
        <begin position="308"/>
        <end position="365"/>
    </location>
</feature>
<dbReference type="AlphaFoldDB" id="A0A9Q1CY07"/>
<dbReference type="Proteomes" id="UP001152803">
    <property type="component" value="Unassembled WGS sequence"/>
</dbReference>
<feature type="region of interest" description="Disordered" evidence="1">
    <location>
        <begin position="1"/>
        <end position="45"/>
    </location>
</feature>
<name>A0A9Q1CY07_CONCO</name>
<evidence type="ECO:0000313" key="2">
    <source>
        <dbReference type="EMBL" id="KAJ8252296.1"/>
    </source>
</evidence>
<accession>A0A9Q1CY07</accession>